<keyword evidence="6 12" id="KW-0328">Glycosyltransferase</keyword>
<accession>A0A538TYF2</accession>
<comment type="caution">
    <text evidence="12">The sequence shown here is derived from an EMBL/GenBank/DDBJ whole genome shotgun (WGS) entry which is preliminary data.</text>
</comment>
<comment type="function">
    <text evidence="1">Condensation of UDP-2,3-diacylglucosamine and 2,3-diacylglucosamine-1-phosphate to form lipid A disaccharide, a precursor of lipid A, a phosphorylated glycolipid that anchors the lipopolysaccharide to the outer membrane of the cell.</text>
</comment>
<feature type="compositionally biased region" description="Basic and acidic residues" evidence="11">
    <location>
        <begin position="33"/>
        <end position="42"/>
    </location>
</feature>
<evidence type="ECO:0000256" key="5">
    <source>
        <dbReference type="ARBA" id="ARBA00022556"/>
    </source>
</evidence>
<evidence type="ECO:0000256" key="11">
    <source>
        <dbReference type="SAM" id="MobiDB-lite"/>
    </source>
</evidence>
<evidence type="ECO:0000256" key="8">
    <source>
        <dbReference type="ARBA" id="ARBA00023098"/>
    </source>
</evidence>
<keyword evidence="7 12" id="KW-0808">Transferase</keyword>
<dbReference type="GO" id="GO:0008915">
    <property type="term" value="F:lipid-A-disaccharide synthase activity"/>
    <property type="evidence" value="ECO:0007669"/>
    <property type="project" value="UniProtKB-UniRule"/>
</dbReference>
<dbReference type="GO" id="GO:0016020">
    <property type="term" value="C:membrane"/>
    <property type="evidence" value="ECO:0007669"/>
    <property type="project" value="GOC"/>
</dbReference>
<evidence type="ECO:0000256" key="4">
    <source>
        <dbReference type="ARBA" id="ARBA00022516"/>
    </source>
</evidence>
<dbReference type="PANTHER" id="PTHR30372">
    <property type="entry name" value="LIPID-A-DISACCHARIDE SYNTHASE"/>
    <property type="match status" value="1"/>
</dbReference>
<dbReference type="PANTHER" id="PTHR30372:SF4">
    <property type="entry name" value="LIPID-A-DISACCHARIDE SYNTHASE, MITOCHONDRIAL-RELATED"/>
    <property type="match status" value="1"/>
</dbReference>
<dbReference type="AlphaFoldDB" id="A0A538TYF2"/>
<feature type="region of interest" description="Disordered" evidence="11">
    <location>
        <begin position="1"/>
        <end position="109"/>
    </location>
</feature>
<dbReference type="GO" id="GO:0009245">
    <property type="term" value="P:lipid A biosynthetic process"/>
    <property type="evidence" value="ECO:0007669"/>
    <property type="project" value="UniProtKB-UniRule"/>
</dbReference>
<proteinExistence type="predicted"/>
<gene>
    <name evidence="12" type="ORF">E6K78_00350</name>
</gene>
<evidence type="ECO:0000313" key="13">
    <source>
        <dbReference type="Proteomes" id="UP000316609"/>
    </source>
</evidence>
<keyword evidence="8" id="KW-0443">Lipid metabolism</keyword>
<dbReference type="Pfam" id="PF02684">
    <property type="entry name" value="LpxB"/>
    <property type="match status" value="1"/>
</dbReference>
<protein>
    <recommendedName>
        <fullName evidence="3 10">Lipid-A-disaccharide synthase</fullName>
        <ecNumber evidence="2 10">2.4.1.182</ecNumber>
    </recommendedName>
</protein>
<evidence type="ECO:0000256" key="7">
    <source>
        <dbReference type="ARBA" id="ARBA00022679"/>
    </source>
</evidence>
<comment type="catalytic activity">
    <reaction evidence="9">
        <text>a lipid X + a UDP-2-N,3-O-bis[(3R)-3-hydroxyacyl]-alpha-D-glucosamine = a lipid A disaccharide + UDP + H(+)</text>
        <dbReference type="Rhea" id="RHEA:67828"/>
        <dbReference type="ChEBI" id="CHEBI:15378"/>
        <dbReference type="ChEBI" id="CHEBI:58223"/>
        <dbReference type="ChEBI" id="CHEBI:137748"/>
        <dbReference type="ChEBI" id="CHEBI:176338"/>
        <dbReference type="ChEBI" id="CHEBI:176343"/>
        <dbReference type="EC" id="2.4.1.182"/>
    </reaction>
</comment>
<organism evidence="12 13">
    <name type="scientific">Eiseniibacteriota bacterium</name>
    <dbReference type="NCBI Taxonomy" id="2212470"/>
    <lineage>
        <taxon>Bacteria</taxon>
        <taxon>Candidatus Eiseniibacteriota</taxon>
    </lineage>
</organism>
<dbReference type="SUPFAM" id="SSF53756">
    <property type="entry name" value="UDP-Glycosyltransferase/glycogen phosphorylase"/>
    <property type="match status" value="1"/>
</dbReference>
<keyword evidence="4" id="KW-0444">Lipid biosynthesis</keyword>
<evidence type="ECO:0000256" key="2">
    <source>
        <dbReference type="ARBA" id="ARBA00012687"/>
    </source>
</evidence>
<dbReference type="EMBL" id="VBOY01000006">
    <property type="protein sequence ID" value="TMQ68611.1"/>
    <property type="molecule type" value="Genomic_DNA"/>
</dbReference>
<evidence type="ECO:0000256" key="1">
    <source>
        <dbReference type="ARBA" id="ARBA00002056"/>
    </source>
</evidence>
<evidence type="ECO:0000256" key="3">
    <source>
        <dbReference type="ARBA" id="ARBA00020902"/>
    </source>
</evidence>
<dbReference type="GO" id="GO:0005543">
    <property type="term" value="F:phospholipid binding"/>
    <property type="evidence" value="ECO:0007669"/>
    <property type="project" value="TreeGrafter"/>
</dbReference>
<name>A0A538TYF2_UNCEI</name>
<evidence type="ECO:0000313" key="12">
    <source>
        <dbReference type="EMBL" id="TMQ68611.1"/>
    </source>
</evidence>
<reference evidence="12 13" key="1">
    <citation type="journal article" date="2019" name="Nat. Microbiol.">
        <title>Mediterranean grassland soil C-N compound turnover is dependent on rainfall and depth, and is mediated by genomically divergent microorganisms.</title>
        <authorList>
            <person name="Diamond S."/>
            <person name="Andeer P.F."/>
            <person name="Li Z."/>
            <person name="Crits-Christoph A."/>
            <person name="Burstein D."/>
            <person name="Anantharaman K."/>
            <person name="Lane K.R."/>
            <person name="Thomas B.C."/>
            <person name="Pan C."/>
            <person name="Northen T.R."/>
            <person name="Banfield J.F."/>
        </authorList>
    </citation>
    <scope>NUCLEOTIDE SEQUENCE [LARGE SCALE GENOMIC DNA]</scope>
    <source>
        <strain evidence="12">WS_8</strain>
    </source>
</reference>
<dbReference type="InterPro" id="IPR003835">
    <property type="entry name" value="Glyco_trans_19"/>
</dbReference>
<dbReference type="EC" id="2.4.1.182" evidence="2 10"/>
<dbReference type="Proteomes" id="UP000316609">
    <property type="component" value="Unassembled WGS sequence"/>
</dbReference>
<evidence type="ECO:0000256" key="10">
    <source>
        <dbReference type="NCBIfam" id="TIGR00215"/>
    </source>
</evidence>
<feature type="compositionally biased region" description="Basic and acidic residues" evidence="11">
    <location>
        <begin position="1"/>
        <end position="10"/>
    </location>
</feature>
<evidence type="ECO:0000256" key="9">
    <source>
        <dbReference type="ARBA" id="ARBA00048975"/>
    </source>
</evidence>
<dbReference type="NCBIfam" id="TIGR00215">
    <property type="entry name" value="lpxB"/>
    <property type="match status" value="1"/>
</dbReference>
<feature type="compositionally biased region" description="Basic residues" evidence="11">
    <location>
        <begin position="72"/>
        <end position="88"/>
    </location>
</feature>
<evidence type="ECO:0000256" key="6">
    <source>
        <dbReference type="ARBA" id="ARBA00022676"/>
    </source>
</evidence>
<keyword evidence="5" id="KW-0441">Lipid A biosynthesis</keyword>
<sequence length="488" mass="52675">MRGEPHREPRVSGAIAALASLPVGRLPVARPGGAERRDDPGRHRGGAQLAPADDSPTHSLGRAGRATPPPARRVRAVGGRRGRGRRLGASRARGPAGGGVRPRSDEEPGRVVGGAIERRFLLVAGEPSGDLHAARLVQALQGLGPCRVRGVAGPALREAGVECVTAAETLAVVGFSEIVERLPTLWRTRHLLLSELTRFQPHAVVLVDYPGFNLHLGPVLKRHGARVFYYIAPQVWAWHAGRARAMSRWVDRLAVVFPFEEEIFRAAGVPTEFVGHPLREGLEPEVNESSFRLEIGARPTDRILGILPGSRRQEVARHLRPLLDAGRSLARERPDLKLVLPLAPGLDDALPGGRSLGEVRIVRGRTRATEAFATACAVASGTATLETALFGTPHVIVYRTGTLNYALARRLVRLPRIGLPNIVAGRAIVPELIQGQLTTDRLVRILAPWLDDPSRNASQRAVLREVDQRLGPPGASRRAAELLWALAA</sequence>